<feature type="compositionally biased region" description="Polar residues" evidence="1">
    <location>
        <begin position="512"/>
        <end position="541"/>
    </location>
</feature>
<feature type="region of interest" description="Disordered" evidence="1">
    <location>
        <begin position="300"/>
        <end position="385"/>
    </location>
</feature>
<feature type="compositionally biased region" description="Polar residues" evidence="1">
    <location>
        <begin position="230"/>
        <end position="244"/>
    </location>
</feature>
<feature type="region of interest" description="Disordered" evidence="1">
    <location>
        <begin position="573"/>
        <end position="610"/>
    </location>
</feature>
<feature type="region of interest" description="Disordered" evidence="1">
    <location>
        <begin position="431"/>
        <end position="464"/>
    </location>
</feature>
<feature type="region of interest" description="Disordered" evidence="1">
    <location>
        <begin position="487"/>
        <end position="555"/>
    </location>
</feature>
<feature type="compositionally biased region" description="Polar residues" evidence="1">
    <location>
        <begin position="164"/>
        <end position="177"/>
    </location>
</feature>
<organism evidence="2 3">
    <name type="scientific">Apiospora marii</name>
    <dbReference type="NCBI Taxonomy" id="335849"/>
    <lineage>
        <taxon>Eukaryota</taxon>
        <taxon>Fungi</taxon>
        <taxon>Dikarya</taxon>
        <taxon>Ascomycota</taxon>
        <taxon>Pezizomycotina</taxon>
        <taxon>Sordariomycetes</taxon>
        <taxon>Xylariomycetidae</taxon>
        <taxon>Amphisphaeriales</taxon>
        <taxon>Apiosporaceae</taxon>
        <taxon>Apiospora</taxon>
    </lineage>
</organism>
<accession>A0ABR1SGA5</accession>
<evidence type="ECO:0000313" key="3">
    <source>
        <dbReference type="Proteomes" id="UP001396898"/>
    </source>
</evidence>
<proteinExistence type="predicted"/>
<keyword evidence="3" id="KW-1185">Reference proteome</keyword>
<feature type="compositionally biased region" description="Polar residues" evidence="1">
    <location>
        <begin position="374"/>
        <end position="385"/>
    </location>
</feature>
<gene>
    <name evidence="2" type="ORF">PG991_002755</name>
</gene>
<protein>
    <submittedName>
        <fullName evidence="2">Uncharacterized protein</fullName>
    </submittedName>
</protein>
<feature type="region of interest" description="Disordered" evidence="1">
    <location>
        <begin position="40"/>
        <end position="254"/>
    </location>
</feature>
<sequence>MMHERPSTSGGPSSKSLQVDSFNFDKYDKRVSRDDFYVSLKPEGGLRPRQISPATGTATIGLPTPEASPNSIATSRAPIPVIRLPTPESASDSSSIGMAIGSIPVRQQSASSSQQTLRPAFNRNPTSPLSAVESVGSTDSSPGAKKPAGKWKLFGRFGKKHSESAQPSPTTSVSSNEAKGASRPGQASAAPQVEGERNVARNNTVSAPKTPGRHKPLVVRSATMPYMDQPQPSRPNNASASTDTFRGAGNGAPPASGLLDVAIPDSNLERYSVMFGDVLKNNHSASSLLARRQATLNKLKTLGDTPEHPETLGEPHRANRRATSPQPMAPPSFNLFPVPSTAETAPRPAPRQQVPRSQVQIPRPHAQAPRPPQKGTSLARSNTSPAMLHSPMKATFDDVRPYNHLKDLPKGQVNKGKMTIATLARSREHSVPRFNAEESSLILESPTEMDEEGFSPKDGTSSPAIIRSTSVKPQIHEPKWQMINASSQQLPMSGASSVTSSRKRSPSSISSAQTHITKPSVDSDTLNELTPTTSNATTAPRGSSEEKQTSPAPAAMPVAGMTAVEQSIARQISVSREQRRMLKPLQTTFGSGPRPPPRRGSGPGSGKVPLHISPLPTPKIAMGQNERLAETKLVTPTLVTPQETDLTKLAEHRRSERIILEG</sequence>
<evidence type="ECO:0000313" key="2">
    <source>
        <dbReference type="EMBL" id="KAK8033357.1"/>
    </source>
</evidence>
<feature type="compositionally biased region" description="Low complexity" evidence="1">
    <location>
        <begin position="493"/>
        <end position="511"/>
    </location>
</feature>
<name>A0ABR1SGA5_9PEZI</name>
<dbReference type="Proteomes" id="UP001396898">
    <property type="component" value="Unassembled WGS sequence"/>
</dbReference>
<feature type="compositionally biased region" description="Low complexity" evidence="1">
    <location>
        <begin position="350"/>
        <end position="368"/>
    </location>
</feature>
<comment type="caution">
    <text evidence="2">The sequence shown here is derived from an EMBL/GenBank/DDBJ whole genome shotgun (WGS) entry which is preliminary data.</text>
</comment>
<dbReference type="EMBL" id="JAQQWI010000006">
    <property type="protein sequence ID" value="KAK8033357.1"/>
    <property type="molecule type" value="Genomic_DNA"/>
</dbReference>
<evidence type="ECO:0000256" key="1">
    <source>
        <dbReference type="SAM" id="MobiDB-lite"/>
    </source>
</evidence>
<feature type="compositionally biased region" description="Polar residues" evidence="1">
    <location>
        <begin position="105"/>
        <end position="141"/>
    </location>
</feature>
<reference evidence="2 3" key="1">
    <citation type="submission" date="2023-01" db="EMBL/GenBank/DDBJ databases">
        <title>Analysis of 21 Apiospora genomes using comparative genomics revels a genus with tremendous synthesis potential of carbohydrate active enzymes and secondary metabolites.</title>
        <authorList>
            <person name="Sorensen T."/>
        </authorList>
    </citation>
    <scope>NUCLEOTIDE SEQUENCE [LARGE SCALE GENOMIC DNA]</scope>
    <source>
        <strain evidence="2 3">CBS 20057</strain>
    </source>
</reference>
<feature type="compositionally biased region" description="Basic and acidic residues" evidence="1">
    <location>
        <begin position="305"/>
        <end position="317"/>
    </location>
</feature>